<dbReference type="InterPro" id="IPR036390">
    <property type="entry name" value="WH_DNA-bd_sf"/>
</dbReference>
<keyword evidence="3" id="KW-0648">Protein biosynthesis</keyword>
<dbReference type="Pfam" id="PF01399">
    <property type="entry name" value="PCI"/>
    <property type="match status" value="1"/>
</dbReference>
<evidence type="ECO:0000256" key="4">
    <source>
        <dbReference type="SAM" id="MobiDB-lite"/>
    </source>
</evidence>
<dbReference type="SUPFAM" id="SSF48371">
    <property type="entry name" value="ARM repeat"/>
    <property type="match status" value="1"/>
</dbReference>
<evidence type="ECO:0000259" key="5">
    <source>
        <dbReference type="PROSITE" id="PS50250"/>
    </source>
</evidence>
<dbReference type="SMART" id="SM00088">
    <property type="entry name" value="PINT"/>
    <property type="match status" value="1"/>
</dbReference>
<keyword evidence="2" id="KW-0396">Initiation factor</keyword>
<dbReference type="InterPro" id="IPR050871">
    <property type="entry name" value="26S_Proteasome/COP9_Components"/>
</dbReference>
<name>A0A7S3PNJ1_9STRA</name>
<feature type="region of interest" description="Disordered" evidence="4">
    <location>
        <begin position="1"/>
        <end position="28"/>
    </location>
</feature>
<reference evidence="6" key="1">
    <citation type="submission" date="2021-01" db="EMBL/GenBank/DDBJ databases">
        <authorList>
            <person name="Corre E."/>
            <person name="Pelletier E."/>
            <person name="Niang G."/>
            <person name="Scheremetjew M."/>
            <person name="Finn R."/>
            <person name="Kale V."/>
            <person name="Holt S."/>
            <person name="Cochrane G."/>
            <person name="Meng A."/>
            <person name="Brown T."/>
            <person name="Cohen L."/>
        </authorList>
    </citation>
    <scope>NUCLEOTIDE SEQUENCE</scope>
    <source>
        <strain evidence="6">GSBS06</strain>
    </source>
</reference>
<dbReference type="PANTHER" id="PTHR10678">
    <property type="entry name" value="26S PROTEASOME NON-ATPASE REGULATORY SUBUNIT 11/COP9 SIGNALOSOME COMPLEX SUBUNIT 2"/>
    <property type="match status" value="1"/>
</dbReference>
<evidence type="ECO:0000256" key="2">
    <source>
        <dbReference type="ARBA" id="ARBA00022540"/>
    </source>
</evidence>
<evidence type="ECO:0000256" key="1">
    <source>
        <dbReference type="ARBA" id="ARBA00022490"/>
    </source>
</evidence>
<proteinExistence type="predicted"/>
<evidence type="ECO:0000256" key="3">
    <source>
        <dbReference type="ARBA" id="ARBA00022917"/>
    </source>
</evidence>
<dbReference type="InterPro" id="IPR016024">
    <property type="entry name" value="ARM-type_fold"/>
</dbReference>
<keyword evidence="1" id="KW-0963">Cytoplasm</keyword>
<dbReference type="AlphaFoldDB" id="A0A7S3PNJ1"/>
<evidence type="ECO:0000313" key="6">
    <source>
        <dbReference type="EMBL" id="CAE0445023.1"/>
    </source>
</evidence>
<sequence length="475" mass="54597">MSESEEYEYSDEDFDYGSDAEEAGSGAEDDLMIQIENNFYEAEDIKRDNPERSLELFEKVISTAKEQTPEQFQWIFKALEHMVILNFSLGHSEKVLENYTKLLSYTNKVTRNECNDAIGNIVDHIGHSSNKKLQTIGDQSNDVSIPQIYGITLNALKPGSNNERLRMSIYVKLGKFYQREKDYQNLEKTVKKLYQALKKDTGNDTVSIDQGIGEAFLLDIYALEISLCEALNRKTKLKEVYNKIIATSSNTAIQDPRIMGNIHETGGKICMEEGRWSDAYEEFFDAFRNYQEAGNSRARQCLKYVVLANMIALKDINPFDSREAKVYKDDVEINAMVELRQAFENSDVKRFENVLNDERYGVTKDEYIMRYVKRLLRNIRSEVLLKIVQPYRRVTLAYLTKQVNVEKVEEVESLLVELILDEKLEGQIDQISGVFSMSSGKNKGKNKGVSRAAKYVALNDWSSCLEKKTMADMFN</sequence>
<organism evidence="6">
    <name type="scientific">Aplanochytrium stocchinoi</name>
    <dbReference type="NCBI Taxonomy" id="215587"/>
    <lineage>
        <taxon>Eukaryota</taxon>
        <taxon>Sar</taxon>
        <taxon>Stramenopiles</taxon>
        <taxon>Bigyra</taxon>
        <taxon>Labyrinthulomycetes</taxon>
        <taxon>Thraustochytrida</taxon>
        <taxon>Thraustochytriidae</taxon>
        <taxon>Aplanochytrium</taxon>
    </lineage>
</organism>
<dbReference type="SMART" id="SM00753">
    <property type="entry name" value="PAM"/>
    <property type="match status" value="1"/>
</dbReference>
<dbReference type="InterPro" id="IPR000717">
    <property type="entry name" value="PCI_dom"/>
</dbReference>
<protein>
    <recommendedName>
        <fullName evidence="5">PCI domain-containing protein</fullName>
    </recommendedName>
</protein>
<dbReference type="PROSITE" id="PS50250">
    <property type="entry name" value="PCI"/>
    <property type="match status" value="1"/>
</dbReference>
<feature type="domain" description="PCI" evidence="5">
    <location>
        <begin position="279"/>
        <end position="442"/>
    </location>
</feature>
<accession>A0A7S3PNJ1</accession>
<dbReference type="SUPFAM" id="SSF46785">
    <property type="entry name" value="Winged helix' DNA-binding domain"/>
    <property type="match status" value="1"/>
</dbReference>
<gene>
    <name evidence="6" type="ORF">ASTO00021_LOCUS15055</name>
</gene>
<dbReference type="EMBL" id="HBIN01019742">
    <property type="protein sequence ID" value="CAE0445023.1"/>
    <property type="molecule type" value="Transcribed_RNA"/>
</dbReference>
<dbReference type="Gene3D" id="1.25.40.570">
    <property type="match status" value="1"/>
</dbReference>
<dbReference type="GO" id="GO:0003743">
    <property type="term" value="F:translation initiation factor activity"/>
    <property type="evidence" value="ECO:0007669"/>
    <property type="project" value="UniProtKB-KW"/>
</dbReference>